<reference evidence="2" key="1">
    <citation type="journal article" date="2019" name="bioRxiv">
        <title>Genomics, evolutionary history and diagnostics of the Alternaria alternata species group including apple and Asian pear pathotypes.</title>
        <authorList>
            <person name="Armitage A.D."/>
            <person name="Cockerton H.M."/>
            <person name="Sreenivasaprasad S."/>
            <person name="Woodhall J.W."/>
            <person name="Lane C.R."/>
            <person name="Harrison R.J."/>
            <person name="Clarkson J.P."/>
        </authorList>
    </citation>
    <scope>NUCLEOTIDE SEQUENCE [LARGE SCALE GENOMIC DNA]</scope>
    <source>
        <strain evidence="2">FERA 1082</strain>
    </source>
</reference>
<proteinExistence type="predicted"/>
<accession>A0A4Q4MW20</accession>
<organism evidence="1 2">
    <name type="scientific">Alternaria tenuissima</name>
    <dbReference type="NCBI Taxonomy" id="119927"/>
    <lineage>
        <taxon>Eukaryota</taxon>
        <taxon>Fungi</taxon>
        <taxon>Dikarya</taxon>
        <taxon>Ascomycota</taxon>
        <taxon>Pezizomycotina</taxon>
        <taxon>Dothideomycetes</taxon>
        <taxon>Pleosporomycetidae</taxon>
        <taxon>Pleosporales</taxon>
        <taxon>Pleosporineae</taxon>
        <taxon>Pleosporaceae</taxon>
        <taxon>Alternaria</taxon>
        <taxon>Alternaria sect. Alternaria</taxon>
        <taxon>Alternaria alternata complex</taxon>
    </lineage>
</organism>
<evidence type="ECO:0000313" key="2">
    <source>
        <dbReference type="Proteomes" id="UP000292402"/>
    </source>
</evidence>
<comment type="caution">
    <text evidence="1">The sequence shown here is derived from an EMBL/GenBank/DDBJ whole genome shotgun (WGS) entry which is preliminary data.</text>
</comment>
<name>A0A4Q4MW20_9PLEO</name>
<sequence length="39" mass="4463">MWKRSATDPPRLGYHEPDSFVHLRNFGDTQQFDAAQTAA</sequence>
<dbReference type="AlphaFoldDB" id="A0A4Q4MW20"/>
<protein>
    <submittedName>
        <fullName evidence="1">Uncharacterized protein</fullName>
    </submittedName>
</protein>
<dbReference type="EMBL" id="PDXA01000002">
    <property type="protein sequence ID" value="RYN61016.1"/>
    <property type="molecule type" value="Genomic_DNA"/>
</dbReference>
<dbReference type="Proteomes" id="UP000292402">
    <property type="component" value="Unassembled WGS sequence"/>
</dbReference>
<evidence type="ECO:0000313" key="1">
    <source>
        <dbReference type="EMBL" id="RYN61016.1"/>
    </source>
</evidence>
<gene>
    <name evidence="1" type="ORF">AA0114_g1004</name>
</gene>